<keyword evidence="5" id="KW-0472">Membrane</keyword>
<dbReference type="SUPFAM" id="SSF49299">
    <property type="entry name" value="PKD domain"/>
    <property type="match status" value="4"/>
</dbReference>
<accession>A0A3S3R328</accession>
<dbReference type="GO" id="GO:0005886">
    <property type="term" value="C:plasma membrane"/>
    <property type="evidence" value="ECO:0007669"/>
    <property type="project" value="TreeGrafter"/>
</dbReference>
<dbReference type="CDD" id="cd00146">
    <property type="entry name" value="PKD"/>
    <property type="match status" value="4"/>
</dbReference>
<name>A0A3S3R328_9BACT</name>
<evidence type="ECO:0000256" key="5">
    <source>
        <dbReference type="ARBA" id="ARBA00023136"/>
    </source>
</evidence>
<feature type="domain" description="PKD" evidence="6">
    <location>
        <begin position="587"/>
        <end position="657"/>
    </location>
</feature>
<protein>
    <submittedName>
        <fullName evidence="7">PKD repeat-containing protein</fullName>
    </submittedName>
</protein>
<dbReference type="SMART" id="SM00089">
    <property type="entry name" value="PKD"/>
    <property type="match status" value="4"/>
</dbReference>
<dbReference type="AlphaFoldDB" id="A0A3S3R328"/>
<dbReference type="EMBL" id="MTKO01000135">
    <property type="protein sequence ID" value="RWX43003.1"/>
    <property type="molecule type" value="Genomic_DNA"/>
</dbReference>
<dbReference type="GO" id="GO:0005261">
    <property type="term" value="F:monoatomic cation channel activity"/>
    <property type="evidence" value="ECO:0007669"/>
    <property type="project" value="TreeGrafter"/>
</dbReference>
<feature type="domain" description="PKD" evidence="6">
    <location>
        <begin position="405"/>
        <end position="475"/>
    </location>
</feature>
<reference evidence="7 8" key="1">
    <citation type="submission" date="2017-01" db="EMBL/GenBank/DDBJ databases">
        <title>The cable genome- insights into the physiology and evolution of filamentous bacteria capable of sulfide oxidation via long distance electron transfer.</title>
        <authorList>
            <person name="Schreiber L."/>
            <person name="Bjerg J.T."/>
            <person name="Boggild A."/>
            <person name="Van De Vossenberg J."/>
            <person name="Meysman F."/>
            <person name="Nielsen L.P."/>
            <person name="Schramm A."/>
            <person name="Kjeldsen K.U."/>
        </authorList>
    </citation>
    <scope>NUCLEOTIDE SEQUENCE [LARGE SCALE GENOMIC DNA]</scope>
    <source>
        <strain evidence="7">MCF</strain>
    </source>
</reference>
<evidence type="ECO:0000313" key="8">
    <source>
        <dbReference type="Proteomes" id="UP000287853"/>
    </source>
</evidence>
<dbReference type="Gene3D" id="2.60.40.10">
    <property type="entry name" value="Immunoglobulins"/>
    <property type="match status" value="4"/>
</dbReference>
<dbReference type="InterPro" id="IPR035986">
    <property type="entry name" value="PKD_dom_sf"/>
</dbReference>
<evidence type="ECO:0000256" key="4">
    <source>
        <dbReference type="ARBA" id="ARBA00022989"/>
    </source>
</evidence>
<comment type="caution">
    <text evidence="7">The sequence shown here is derived from an EMBL/GenBank/DDBJ whole genome shotgun (WGS) entry which is preliminary data.</text>
</comment>
<keyword evidence="3" id="KW-0677">Repeat</keyword>
<proteinExistence type="predicted"/>
<dbReference type="PROSITE" id="PS50093">
    <property type="entry name" value="PKD"/>
    <property type="match status" value="4"/>
</dbReference>
<evidence type="ECO:0000256" key="1">
    <source>
        <dbReference type="ARBA" id="ARBA00004141"/>
    </source>
</evidence>
<dbReference type="GO" id="GO:0006816">
    <property type="term" value="P:calcium ion transport"/>
    <property type="evidence" value="ECO:0007669"/>
    <property type="project" value="TreeGrafter"/>
</dbReference>
<dbReference type="PANTHER" id="PTHR46730:SF1">
    <property type="entry name" value="PLAT DOMAIN-CONTAINING PROTEIN"/>
    <property type="match status" value="1"/>
</dbReference>
<dbReference type="Proteomes" id="UP000287853">
    <property type="component" value="Unassembled WGS sequence"/>
</dbReference>
<dbReference type="Pfam" id="PF18911">
    <property type="entry name" value="PKD_4"/>
    <property type="match status" value="4"/>
</dbReference>
<feature type="domain" description="PKD" evidence="6">
    <location>
        <begin position="524"/>
        <end position="578"/>
    </location>
</feature>
<dbReference type="InterPro" id="IPR013783">
    <property type="entry name" value="Ig-like_fold"/>
</dbReference>
<dbReference type="PANTHER" id="PTHR46730">
    <property type="entry name" value="POLYCYSTIN-1"/>
    <property type="match status" value="1"/>
</dbReference>
<dbReference type="InterPro" id="IPR022409">
    <property type="entry name" value="PKD/Chitinase_dom"/>
</dbReference>
<evidence type="ECO:0000259" key="6">
    <source>
        <dbReference type="PROSITE" id="PS50093"/>
    </source>
</evidence>
<keyword evidence="2" id="KW-0812">Transmembrane</keyword>
<organism evidence="7 8">
    <name type="scientific">Candidatus Electrothrix aarhusensis</name>
    <dbReference type="NCBI Taxonomy" id="1859131"/>
    <lineage>
        <taxon>Bacteria</taxon>
        <taxon>Pseudomonadati</taxon>
        <taxon>Thermodesulfobacteriota</taxon>
        <taxon>Desulfobulbia</taxon>
        <taxon>Desulfobulbales</taxon>
        <taxon>Desulfobulbaceae</taxon>
        <taxon>Candidatus Electrothrix</taxon>
    </lineage>
</organism>
<comment type="subcellular location">
    <subcellularLocation>
        <location evidence="1">Membrane</location>
        <topology evidence="1">Multi-pass membrane protein</topology>
    </subcellularLocation>
</comment>
<dbReference type="InterPro" id="IPR000601">
    <property type="entry name" value="PKD_dom"/>
</dbReference>
<evidence type="ECO:0000313" key="7">
    <source>
        <dbReference type="EMBL" id="RWX43003.1"/>
    </source>
</evidence>
<sequence length="677" mass="74373">MKKEMKLKKFLSACQNISFAPKAFMRYFIIIILLLLLSFANASAAEKQNFFITTGPEVTEENFQRFVFFFSVDSIYNDKLFVRIFDADFGGELDLGYKDSKVRYLVYGGGNIKQNLRGIEEPLPEQSPLASLELGENPFYDSHWRNIAALNPVDGRLLPDGRVLFQLVVDGISGPGSNKFQVFISADETNNIAIPGLRLFSPAVNVQVPDAPSLNTEIRFIVPATSNSLNITNFDADTVNYGGRISFSSPFRPKVPLNASEDKAIKFTRVPLLDKEKGNTAAVLLSSVKVNYVQLWLEDDQGKEIPLELPPFLAPANHVPKPKVRVKPLAACNEAVLDAFRSVDKDDEHLAFQWRFKDGSIATGNRITHDFQQPGKYTVALTVQDDSGFVANQAHLDVPVIINAPPTARINAPVSAAPGEKVRFDSSASVDVDGKIIRYRWFFGKDRKGKQDKSPVRKHSFARPGLYQVRLLVEDDGPGLCTTDQADHSILVNAAPLAKFTFKQVVAPGEEVLLDAGESLDSDGSITAYRWDFGEKGKQGEPKSGETVRHTWQQPGVYTVRLQVEDDSDLSNSTNEAVGTIIINAAPEPVITTSSVVAAAGVPVSFSAEKSRDADGGISAYTWDFGDGATGQSKQVRHAYAEPGLYTVRLTAVDDSGVGNAEQFCDQAVRIKLRRCR</sequence>
<keyword evidence="4" id="KW-1133">Transmembrane helix</keyword>
<keyword evidence="8" id="KW-1185">Reference proteome</keyword>
<gene>
    <name evidence="7" type="ORF">H206_03265</name>
</gene>
<evidence type="ECO:0000256" key="2">
    <source>
        <dbReference type="ARBA" id="ARBA00022692"/>
    </source>
</evidence>
<feature type="domain" description="PKD" evidence="6">
    <location>
        <begin position="340"/>
        <end position="398"/>
    </location>
</feature>
<evidence type="ECO:0000256" key="3">
    <source>
        <dbReference type="ARBA" id="ARBA00022737"/>
    </source>
</evidence>